<protein>
    <submittedName>
        <fullName evidence="2">Uncharacterized protein</fullName>
    </submittedName>
</protein>
<accession>A0A0G4GJ72</accession>
<dbReference type="AlphaFoldDB" id="A0A0G4GJ72"/>
<name>A0A0G4GJ72_9ALVE</name>
<sequence>MKAGQVWASTSGVASKLNLQSSQVGSAFSRNSVFSAEMGDSELQDVLQNDAVEAVEQVMVVRAFFTPSVSQVWGIDRVDQENLPLDSSYTLPSDSGGTYDGSGVHM</sequence>
<reference evidence="2" key="1">
    <citation type="submission" date="2014-11" db="EMBL/GenBank/DDBJ databases">
        <authorList>
            <person name="Otto D Thomas"/>
            <person name="Naeem Raeece"/>
        </authorList>
    </citation>
    <scope>NUCLEOTIDE SEQUENCE</scope>
</reference>
<feature type="region of interest" description="Disordered" evidence="1">
    <location>
        <begin position="84"/>
        <end position="106"/>
    </location>
</feature>
<organism evidence="2">
    <name type="scientific">Chromera velia CCMP2878</name>
    <dbReference type="NCBI Taxonomy" id="1169474"/>
    <lineage>
        <taxon>Eukaryota</taxon>
        <taxon>Sar</taxon>
        <taxon>Alveolata</taxon>
        <taxon>Colpodellida</taxon>
        <taxon>Chromeraceae</taxon>
        <taxon>Chromera</taxon>
    </lineage>
</organism>
<feature type="compositionally biased region" description="Polar residues" evidence="1">
    <location>
        <begin position="85"/>
        <end position="96"/>
    </location>
</feature>
<dbReference type="EMBL" id="CDMZ01001264">
    <property type="protein sequence ID" value="CEM29880.1"/>
    <property type="molecule type" value="Genomic_DNA"/>
</dbReference>
<dbReference type="PhylomeDB" id="A0A0G4GJ72"/>
<evidence type="ECO:0000256" key="1">
    <source>
        <dbReference type="SAM" id="MobiDB-lite"/>
    </source>
</evidence>
<gene>
    <name evidence="2" type="ORF">Cvel_22125</name>
</gene>
<proteinExistence type="predicted"/>
<dbReference type="VEuPathDB" id="CryptoDB:Cvel_22125"/>
<evidence type="ECO:0000313" key="2">
    <source>
        <dbReference type="EMBL" id="CEM29880.1"/>
    </source>
</evidence>